<dbReference type="InterPro" id="IPR036600">
    <property type="entry name" value="PAH_sf"/>
</dbReference>
<dbReference type="InterPro" id="IPR031693">
    <property type="entry name" value="Sin3_C"/>
</dbReference>
<keyword evidence="9" id="KW-1133">Transmembrane helix</keyword>
<keyword evidence="4" id="KW-0805">Transcription regulation</keyword>
<dbReference type="PROSITE" id="PS51477">
    <property type="entry name" value="PAH"/>
    <property type="match status" value="3"/>
</dbReference>
<evidence type="ECO:0000256" key="7">
    <source>
        <dbReference type="PROSITE-ProRule" id="PRU00810"/>
    </source>
</evidence>
<feature type="domain" description="Histone deacetylase interacting" evidence="10">
    <location>
        <begin position="413"/>
        <end position="506"/>
    </location>
</feature>
<sequence>MMGGASTQKLTTNDALVYLKAVKDIFQDNKQKYDEFLDVMKDFKAQRIDTTGVIERVKDLFRGHRDLILGFNTFLPKGYEITLPIEDDPLPAKKPVEFEEAINFVNKIKTRFQGDDRVYKSFLDILNLYRKENKSITEVYEEVTQLFREHPDLLVEFTHFLPDSSASASIPHAPSGKNSIFRRDDRGSPLPAMRHIEKKPVISHVDRDLSVERPDIDHDKALMRADKEQRRRGEKERREDRDRRERERKSAHRVEDSVADQFHQGGEGVENFGMHPGLSSHDDKSAMKNMYSQEFAFCEKVKERLRNPNVYQEFLKCLHIYSKDIIERSQLQILVDGLLGSYPDLMEGFNDFLKRCEKIDDFLAVAGVTGKSICIIKLPDLMLSCSYVAFSNSLEALTTLNLHTFIPNLAFNSQDPCGMKYPIPSASQRTDIGAQVLNDHWVSVTSGSEDYSFKHMRKNQYEESLFRCEDDRFELDMLLESVNVTTKRVEELLDKINDNIIKTDSHICIEDYFTALNMRCIERLYGDHGLDVMDVLRKNAPLALPVLLTRLKQKQEEWARCRADFNKVWADIYAKNYHKSLDHRSFYFKQQDSKSSSTKALFTEIKEISEKKNKEDDVLLAIAAGNRRPIIPHMEFEYPDSDIHEDLYQLIKYSCCEVCTNEQLDKVMKIWTTFLEPMLGVPSRSSQGTEDTEDVMKAKNQVSRSVAEGDASPVAGTTVTSTKLSSPSRNGDERTSPEQSSACLASLVNGDNGAKKDGPHNANHAGFKTDALCNIPQLGNVPSAGIVSDETSVVSRQASSNEQLACFNTSLAAGTDECHGRTNMENKSGLHSGLYSCVISIYSVILFSDLDIASHSVGFIFCMLMVGILRCSFYCKGFVLLRIDVEMLLVKKFYLHQRMHKQVQFSNWITKEHCNFLKYVVTIRHWPAVWFNGVSCRQYAVDRIFTSPTWDMSVFPSATGTSIYLNYGLFVYFDIGWFVLVHCVVFYQCKIFDPMTLQGGACARPVSSSNGVAAEGNTVRRHHEEYVGKFKVEREEGELSPNGDFEDNFAAYGDGDVEAAHKSKDSAATGQGQGEEDLCCGEARGENDADADDEGEESAQRSTENSENASENGDVSASESADGENCEEDDGDHEENDNKAESEGEAEGMADAHDIEGYGTSLPFSERFLQSVKPLTKHVSVALHDKEKDSCVFYGNDSFYVLFRLHQTLYERIQSAKINSSSAEKKWRGSNDTSPTDLYAGFISALYSLLDGSSDNTKFEDDCRAIIGTQSYVLFTLDKLIYKLVKQLQTIAADEMDNKLLQLHAYEKSRKPGRFADLVYHENSRVLLHEENIYRIECSCAPTRLSIQFMDHGHDKPEVTAVSVDPNFAAYLHNDFLSLVPDRKEKPGIFLRRNNCKYGFGDELSASCQAMEGLQVVNGLECKIACNSSKVSYVLDTEDYLFRTRRKRKTFYRNTSCSVQTKSSTHLSRVGRFHRLLSGSS</sequence>
<feature type="region of interest" description="Disordered" evidence="8">
    <location>
        <begin position="165"/>
        <end position="284"/>
    </location>
</feature>
<evidence type="ECO:0000256" key="5">
    <source>
        <dbReference type="ARBA" id="ARBA00023163"/>
    </source>
</evidence>
<dbReference type="FunFam" id="1.20.1160.11:FF:000002">
    <property type="entry name" value="Paired amphipathic helix protein SIN3"/>
    <property type="match status" value="1"/>
</dbReference>
<dbReference type="Pfam" id="PF02671">
    <property type="entry name" value="PAH"/>
    <property type="match status" value="3"/>
</dbReference>
<evidence type="ECO:0000313" key="11">
    <source>
        <dbReference type="EMBL" id="KAF7123134.1"/>
    </source>
</evidence>
<dbReference type="InterPro" id="IPR013194">
    <property type="entry name" value="HDAC_interact_dom"/>
</dbReference>
<dbReference type="InterPro" id="IPR003822">
    <property type="entry name" value="PAH"/>
</dbReference>
<dbReference type="SUPFAM" id="SSF47762">
    <property type="entry name" value="PAH2 domain"/>
    <property type="match status" value="3"/>
</dbReference>
<feature type="transmembrane region" description="Helical" evidence="9">
    <location>
        <begin position="964"/>
        <end position="987"/>
    </location>
</feature>
<dbReference type="OrthoDB" id="10265969at2759"/>
<evidence type="ECO:0000256" key="9">
    <source>
        <dbReference type="SAM" id="Phobius"/>
    </source>
</evidence>
<evidence type="ECO:0000313" key="12">
    <source>
        <dbReference type="Proteomes" id="UP000626092"/>
    </source>
</evidence>
<keyword evidence="9" id="KW-0472">Membrane</keyword>
<comment type="caution">
    <text evidence="11">The sequence shown here is derived from an EMBL/GenBank/DDBJ whole genome shotgun (WGS) entry which is preliminary data.</text>
</comment>
<dbReference type="InterPro" id="IPR039774">
    <property type="entry name" value="Sin3-like"/>
</dbReference>
<keyword evidence="12" id="KW-1185">Reference proteome</keyword>
<dbReference type="GO" id="GO:0000122">
    <property type="term" value="P:negative regulation of transcription by RNA polymerase II"/>
    <property type="evidence" value="ECO:0007669"/>
    <property type="project" value="TreeGrafter"/>
</dbReference>
<dbReference type="FunFam" id="1.20.1160.11:FF:000001">
    <property type="entry name" value="Paired amphipathic helix protein Sin3"/>
    <property type="match status" value="1"/>
</dbReference>
<evidence type="ECO:0000256" key="3">
    <source>
        <dbReference type="ARBA" id="ARBA00022737"/>
    </source>
</evidence>
<evidence type="ECO:0000256" key="6">
    <source>
        <dbReference type="ARBA" id="ARBA00023242"/>
    </source>
</evidence>
<feature type="compositionally biased region" description="Low complexity" evidence="8">
    <location>
        <begin position="165"/>
        <end position="175"/>
    </location>
</feature>
<dbReference type="Pfam" id="PF16879">
    <property type="entry name" value="Sin3a_C"/>
    <property type="match status" value="1"/>
</dbReference>
<dbReference type="FunFam" id="1.20.1160.11:FF:000003">
    <property type="entry name" value="Paired amphipathic helix SIN3-like protein"/>
    <property type="match status" value="1"/>
</dbReference>
<dbReference type="EMBL" id="WJXA01000012">
    <property type="protein sequence ID" value="KAF7123134.1"/>
    <property type="molecule type" value="Genomic_DNA"/>
</dbReference>
<feature type="region of interest" description="Disordered" evidence="8">
    <location>
        <begin position="1031"/>
        <end position="1148"/>
    </location>
</feature>
<keyword evidence="2" id="KW-0678">Repressor</keyword>
<keyword evidence="9" id="KW-0812">Transmembrane</keyword>
<keyword evidence="5" id="KW-0804">Transcription</keyword>
<organism evidence="11 12">
    <name type="scientific">Rhododendron simsii</name>
    <name type="common">Sims's rhododendron</name>
    <dbReference type="NCBI Taxonomy" id="118357"/>
    <lineage>
        <taxon>Eukaryota</taxon>
        <taxon>Viridiplantae</taxon>
        <taxon>Streptophyta</taxon>
        <taxon>Embryophyta</taxon>
        <taxon>Tracheophyta</taxon>
        <taxon>Spermatophyta</taxon>
        <taxon>Magnoliopsida</taxon>
        <taxon>eudicotyledons</taxon>
        <taxon>Gunneridae</taxon>
        <taxon>Pentapetalae</taxon>
        <taxon>asterids</taxon>
        <taxon>Ericales</taxon>
        <taxon>Ericaceae</taxon>
        <taxon>Ericoideae</taxon>
        <taxon>Rhodoreae</taxon>
        <taxon>Rhododendron</taxon>
    </lineage>
</organism>
<feature type="region of interest" description="Disordered" evidence="8">
    <location>
        <begin position="701"/>
        <end position="741"/>
    </location>
</feature>
<keyword evidence="6 7" id="KW-0539">Nucleus</keyword>
<feature type="compositionally biased region" description="Acidic residues" evidence="8">
    <location>
        <begin position="1088"/>
        <end position="1097"/>
    </location>
</feature>
<dbReference type="PANTHER" id="PTHR12346:SF0">
    <property type="entry name" value="SIN3A, ISOFORM G"/>
    <property type="match status" value="1"/>
</dbReference>
<evidence type="ECO:0000256" key="4">
    <source>
        <dbReference type="ARBA" id="ARBA00023015"/>
    </source>
</evidence>
<dbReference type="Gene3D" id="1.20.1160.11">
    <property type="entry name" value="Paired amphipathic helix"/>
    <property type="match status" value="3"/>
</dbReference>
<evidence type="ECO:0000256" key="1">
    <source>
        <dbReference type="ARBA" id="ARBA00004123"/>
    </source>
</evidence>
<dbReference type="Pfam" id="PF08295">
    <property type="entry name" value="Sin3_corepress"/>
    <property type="match status" value="1"/>
</dbReference>
<dbReference type="PANTHER" id="PTHR12346">
    <property type="entry name" value="SIN3B-RELATED"/>
    <property type="match status" value="1"/>
</dbReference>
<reference evidence="11" key="1">
    <citation type="submission" date="2019-11" db="EMBL/GenBank/DDBJ databases">
        <authorList>
            <person name="Liu Y."/>
            <person name="Hou J."/>
            <person name="Li T.-Q."/>
            <person name="Guan C.-H."/>
            <person name="Wu X."/>
            <person name="Wu H.-Z."/>
            <person name="Ling F."/>
            <person name="Zhang R."/>
            <person name="Shi X.-G."/>
            <person name="Ren J.-P."/>
            <person name="Chen E.-F."/>
            <person name="Sun J.-M."/>
        </authorList>
    </citation>
    <scope>NUCLEOTIDE SEQUENCE</scope>
    <source>
        <strain evidence="11">Adult_tree_wgs_1</strain>
        <tissue evidence="11">Leaves</tissue>
    </source>
</reference>
<evidence type="ECO:0000259" key="10">
    <source>
        <dbReference type="SMART" id="SM00761"/>
    </source>
</evidence>
<feature type="compositionally biased region" description="Acidic residues" evidence="8">
    <location>
        <begin position="1121"/>
        <end position="1135"/>
    </location>
</feature>
<evidence type="ECO:0000256" key="2">
    <source>
        <dbReference type="ARBA" id="ARBA00022491"/>
    </source>
</evidence>
<feature type="compositionally biased region" description="Polar residues" evidence="8">
    <location>
        <begin position="1100"/>
        <end position="1119"/>
    </location>
</feature>
<feature type="compositionally biased region" description="Basic and acidic residues" evidence="8">
    <location>
        <begin position="194"/>
        <end position="256"/>
    </location>
</feature>
<evidence type="ECO:0000256" key="8">
    <source>
        <dbReference type="SAM" id="MobiDB-lite"/>
    </source>
</evidence>
<dbReference type="GO" id="GO:0003714">
    <property type="term" value="F:transcription corepressor activity"/>
    <property type="evidence" value="ECO:0007669"/>
    <property type="project" value="InterPro"/>
</dbReference>
<comment type="subcellular location">
    <subcellularLocation>
        <location evidence="1 7">Nucleus</location>
    </subcellularLocation>
</comment>
<feature type="transmembrane region" description="Helical" evidence="9">
    <location>
        <begin position="853"/>
        <end position="873"/>
    </location>
</feature>
<feature type="compositionally biased region" description="Polar residues" evidence="8">
    <location>
        <begin position="715"/>
        <end position="729"/>
    </location>
</feature>
<dbReference type="GO" id="GO:0000118">
    <property type="term" value="C:histone deacetylase complex"/>
    <property type="evidence" value="ECO:0007669"/>
    <property type="project" value="TreeGrafter"/>
</dbReference>
<name>A0A834G2E7_RHOSS</name>
<accession>A0A834G2E7</accession>
<dbReference type="Proteomes" id="UP000626092">
    <property type="component" value="Unassembled WGS sequence"/>
</dbReference>
<dbReference type="GO" id="GO:0000785">
    <property type="term" value="C:chromatin"/>
    <property type="evidence" value="ECO:0007669"/>
    <property type="project" value="TreeGrafter"/>
</dbReference>
<keyword evidence="3" id="KW-0677">Repeat</keyword>
<protein>
    <recommendedName>
        <fullName evidence="10">Histone deacetylase interacting domain-containing protein</fullName>
    </recommendedName>
</protein>
<dbReference type="SMART" id="SM00761">
    <property type="entry name" value="HDAC_interact"/>
    <property type="match status" value="1"/>
</dbReference>
<gene>
    <name evidence="11" type="ORF">RHSIM_Rhsim12G0052100</name>
</gene>
<proteinExistence type="predicted"/>